<evidence type="ECO:0000256" key="5">
    <source>
        <dbReference type="RuleBase" id="RU364132"/>
    </source>
</evidence>
<dbReference type="Proteomes" id="UP000242814">
    <property type="component" value="Unassembled WGS sequence"/>
</dbReference>
<gene>
    <name evidence="6" type="ORF">ACO22_07356</name>
</gene>
<protein>
    <recommendedName>
        <fullName evidence="5">Ribosome biogenesis regulatory protein</fullName>
    </recommendedName>
</protein>
<accession>A0A1D2J4V0</accession>
<sequence>MANSVPKAEAKPKPERLPITVEKPMPYIFDLGHLLALDPNPISLPSISSTSNDTKNASLNAALTSTARDGAQCLLNQLLTTCPITATPRDGILLTLPPCNTHLPRFKSLPTPKLPTKWELFARKKGIGKYSKKLGSGGGSAETERRKKSVYDEQSGEWVPKWGYKGKNKQADNQWLVEVDEKMWKKEEGLSAEGKGIRGEGRRERLERIRRNERRMRANERRAGKGQG</sequence>
<comment type="similarity">
    <text evidence="2 5">Belongs to the RRS1 family.</text>
</comment>
<keyword evidence="3 5" id="KW-0690">Ribosome biogenesis</keyword>
<proteinExistence type="inferred from homology"/>
<dbReference type="Pfam" id="PF04939">
    <property type="entry name" value="RRS1"/>
    <property type="match status" value="1"/>
</dbReference>
<evidence type="ECO:0000313" key="7">
    <source>
        <dbReference type="Proteomes" id="UP000242814"/>
    </source>
</evidence>
<dbReference type="AlphaFoldDB" id="A0A1D2J4V0"/>
<evidence type="ECO:0000256" key="1">
    <source>
        <dbReference type="ARBA" id="ARBA00004123"/>
    </source>
</evidence>
<reference evidence="6 7" key="1">
    <citation type="submission" date="2016-06" db="EMBL/GenBank/DDBJ databases">
        <authorList>
            <person name="Kjaerup R.B."/>
            <person name="Dalgaard T.S."/>
            <person name="Juul-Madsen H.R."/>
        </authorList>
    </citation>
    <scope>NUCLEOTIDE SEQUENCE [LARGE SCALE GENOMIC DNA]</scope>
    <source>
        <strain evidence="6 7">Pb300</strain>
    </source>
</reference>
<evidence type="ECO:0000313" key="6">
    <source>
        <dbReference type="EMBL" id="ODH13338.1"/>
    </source>
</evidence>
<dbReference type="VEuPathDB" id="FungiDB:PABG_07730"/>
<organism evidence="6 7">
    <name type="scientific">Paracoccidioides brasiliensis</name>
    <dbReference type="NCBI Taxonomy" id="121759"/>
    <lineage>
        <taxon>Eukaryota</taxon>
        <taxon>Fungi</taxon>
        <taxon>Dikarya</taxon>
        <taxon>Ascomycota</taxon>
        <taxon>Pezizomycotina</taxon>
        <taxon>Eurotiomycetes</taxon>
        <taxon>Eurotiomycetidae</taxon>
        <taxon>Onygenales</taxon>
        <taxon>Ajellomycetaceae</taxon>
        <taxon>Paracoccidioides</taxon>
    </lineage>
</organism>
<dbReference type="EMBL" id="LZYO01000511">
    <property type="protein sequence ID" value="ODH13338.1"/>
    <property type="molecule type" value="Genomic_DNA"/>
</dbReference>
<keyword evidence="4 5" id="KW-0539">Nucleus</keyword>
<evidence type="ECO:0000256" key="3">
    <source>
        <dbReference type="ARBA" id="ARBA00022517"/>
    </source>
</evidence>
<comment type="caution">
    <text evidence="6">The sequence shown here is derived from an EMBL/GenBank/DDBJ whole genome shotgun (WGS) entry which is preliminary data.</text>
</comment>
<evidence type="ECO:0000256" key="2">
    <source>
        <dbReference type="ARBA" id="ARBA00010077"/>
    </source>
</evidence>
<comment type="function">
    <text evidence="5">Involved in ribosomal large subunit assembly.</text>
</comment>
<dbReference type="InterPro" id="IPR007023">
    <property type="entry name" value="Ribosom_reg"/>
</dbReference>
<comment type="subcellular location">
    <subcellularLocation>
        <location evidence="1 5">Nucleus</location>
    </subcellularLocation>
</comment>
<dbReference type="OrthoDB" id="28455at2759"/>
<dbReference type="VEuPathDB" id="FungiDB:PADG_08612"/>
<dbReference type="GO" id="GO:0005634">
    <property type="term" value="C:nucleus"/>
    <property type="evidence" value="ECO:0007669"/>
    <property type="project" value="UniProtKB-SubCell"/>
</dbReference>
<name>A0A1D2J4V0_PARBR</name>
<evidence type="ECO:0000256" key="4">
    <source>
        <dbReference type="ARBA" id="ARBA00023242"/>
    </source>
</evidence>
<dbReference type="GO" id="GO:0042254">
    <property type="term" value="P:ribosome biogenesis"/>
    <property type="evidence" value="ECO:0007669"/>
    <property type="project" value="UniProtKB-KW"/>
</dbReference>